<keyword evidence="2" id="KW-1185">Reference proteome</keyword>
<comment type="caution">
    <text evidence="1">The sequence shown here is derived from an EMBL/GenBank/DDBJ whole genome shotgun (WGS) entry which is preliminary data.</text>
</comment>
<dbReference type="HOGENOM" id="CLU_030090_0_0_9"/>
<dbReference type="Proteomes" id="UP000002970">
    <property type="component" value="Unassembled WGS sequence"/>
</dbReference>
<gene>
    <name evidence="1" type="ORF">HMPREF9474_01198</name>
</gene>
<dbReference type="EMBL" id="ADLQ01000032">
    <property type="protein sequence ID" value="EGA94849.1"/>
    <property type="molecule type" value="Genomic_DNA"/>
</dbReference>
<proteinExistence type="predicted"/>
<evidence type="ECO:0000313" key="1">
    <source>
        <dbReference type="EMBL" id="EGA94849.1"/>
    </source>
</evidence>
<protein>
    <submittedName>
        <fullName evidence="1">Uncharacterized protein</fullName>
    </submittedName>
</protein>
<reference evidence="1 2" key="1">
    <citation type="submission" date="2010-12" db="EMBL/GenBank/DDBJ databases">
        <title>The Genome Sequence of Clostridium symbiosum strain WAL-14163.</title>
        <authorList>
            <person name="Earl A."/>
            <person name="Ward D."/>
            <person name="Feldgarden M."/>
            <person name="Gevers D."/>
            <person name="Finegold S.M."/>
            <person name="Summanen P.H."/>
            <person name="Molitoris D.R."/>
            <person name="Vaisanen M.L."/>
            <person name="Daigneault M."/>
            <person name="Young S.K."/>
            <person name="Zeng Q."/>
            <person name="Gargeya S."/>
            <person name="Fitzgerald M."/>
            <person name="Haas B."/>
            <person name="Abouelleil A."/>
            <person name="Alvarado L."/>
            <person name="Arachchi H.M."/>
            <person name="Berlin A."/>
            <person name="Brown A."/>
            <person name="Chapman S.B."/>
            <person name="Chen Z."/>
            <person name="Dunbar C."/>
            <person name="Freedman E."/>
            <person name="Gearin G."/>
            <person name="Gellesch M."/>
            <person name="Goldberg J."/>
            <person name="Griggs A."/>
            <person name="Gujja S."/>
            <person name="Heilman E."/>
            <person name="Heiman D."/>
            <person name="Howarth C."/>
            <person name="Larson L."/>
            <person name="Lui A."/>
            <person name="MacDonald P.J.P."/>
            <person name="Mehta T."/>
            <person name="Montmayeur A."/>
            <person name="Murphy C."/>
            <person name="Neiman D."/>
            <person name="Pearson M."/>
            <person name="Priest M."/>
            <person name="Roberts A."/>
            <person name="Saif S."/>
            <person name="Shea T."/>
            <person name="Shenoy N."/>
            <person name="Sisk P."/>
            <person name="Stolte C."/>
            <person name="Sykes S."/>
            <person name="White J."/>
            <person name="Yandava C."/>
            <person name="Nusbaum C."/>
            <person name="Birren B."/>
        </authorList>
    </citation>
    <scope>NUCLEOTIDE SEQUENCE [LARGE SCALE GENOMIC DNA]</scope>
    <source>
        <strain evidence="1 2">WAL-14163</strain>
    </source>
</reference>
<accession>E7GJV5</accession>
<name>E7GJV5_CLOS6</name>
<sequence length="608" mass="66496">MLLLYPVSEAFLQAVQENTRRFFWTGRITTKAGAVHVFGNEDIVKGSGYISGQCCGSTEIEIGTVYAAEMGITLFSEIDRYTLEDAKVELFYHLRLGNGSFEEVPMGIFEVSEANRTLHCLEIKAYDYMLRFERNFNGFETVGNAYAFLALCCKACDVELAHTQAEIEAMPNGAELLSVYMENDIETYRDVLFYVGQVLGGFFCINREGKLELRKYGNVPVMTVSQRQRFSSSFSDFITRYTAISSTNVKTQTAEYYALETDDGLTMNLGVNPLLQFGLEETRKALLENILSDLSIIRYVPFDSDTIGNPALDMGDVLVFSGGHADETQLACVTGYQIKINGKHSLKCVGKNPRMAQAKSKNDKNLSGLLNQIEAGKIGIHTFTNASAYTLNETDVKIISIEFAAAEETHVQFFAIVLVDVTANAVIQAGTAKGTVVIPVPSVDEAGTETTVNVSVEAELPVTVPADGRAVARVMYVFNDEEILTHYPAETWGSGKHVLPLYYPIEELIPNFTNTFQVFLRLEGGSGQIDTGGCIASISGQGMAAAPAWDGKIVLEDTAAVFRVGTGLSVREFAETVGIETMELVQRQMADSMGRIPVGAFGCPVDLS</sequence>
<dbReference type="STRING" id="1512.GCA_900049235_01309"/>
<organism evidence="1 2">
    <name type="scientific">Clostridium symbiosum (strain WAL-14163)</name>
    <dbReference type="NCBI Taxonomy" id="742740"/>
    <lineage>
        <taxon>Bacteria</taxon>
        <taxon>Bacillati</taxon>
        <taxon>Bacillota</taxon>
        <taxon>Clostridia</taxon>
        <taxon>Lachnospirales</taxon>
        <taxon>Lachnospiraceae</taxon>
        <taxon>Otoolea</taxon>
    </lineage>
</organism>
<dbReference type="eggNOG" id="ENOG502Z83H">
    <property type="taxonomic scope" value="Bacteria"/>
</dbReference>
<dbReference type="AlphaFoldDB" id="E7GJV5"/>
<evidence type="ECO:0000313" key="2">
    <source>
        <dbReference type="Proteomes" id="UP000002970"/>
    </source>
</evidence>